<dbReference type="InterPro" id="IPR002562">
    <property type="entry name" value="3'-5'_exonuclease_dom"/>
</dbReference>
<evidence type="ECO:0000256" key="10">
    <source>
        <dbReference type="ARBA" id="ARBA00042761"/>
    </source>
</evidence>
<evidence type="ECO:0000256" key="3">
    <source>
        <dbReference type="ARBA" id="ARBA00022723"/>
    </source>
</evidence>
<comment type="function">
    <text evidence="11">Has exonuclease activity on both single-stranded and duplex templates bearing overhangs, but not blunt ended duplex DNA, and cleaves in a 3'-5' direction. Essential for the formation of DNA replication focal centers. Has an important role in maintaining genome stability.</text>
</comment>
<evidence type="ECO:0000256" key="8">
    <source>
        <dbReference type="ARBA" id="ARBA00037949"/>
    </source>
</evidence>
<evidence type="ECO:0000259" key="13">
    <source>
        <dbReference type="SMART" id="SM00474"/>
    </source>
</evidence>
<keyword evidence="5" id="KW-0269">Exonuclease</keyword>
<evidence type="ECO:0000313" key="14">
    <source>
        <dbReference type="EnsemblMetazoa" id="NP_001229367"/>
    </source>
</evidence>
<dbReference type="PANTHER" id="PTHR13620">
    <property type="entry name" value="3-5 EXONUCLEASE"/>
    <property type="match status" value="1"/>
</dbReference>
<name>A0A7M6UMY9_NASVI</name>
<evidence type="ECO:0000256" key="5">
    <source>
        <dbReference type="ARBA" id="ARBA00022839"/>
    </source>
</evidence>
<proteinExistence type="inferred from homology"/>
<keyword evidence="3" id="KW-0479">Metal-binding</keyword>
<feature type="compositionally biased region" description="Basic and acidic residues" evidence="12">
    <location>
        <begin position="104"/>
        <end position="118"/>
    </location>
</feature>
<evidence type="ECO:0000256" key="4">
    <source>
        <dbReference type="ARBA" id="ARBA00022801"/>
    </source>
</evidence>
<dbReference type="GO" id="GO:0046872">
    <property type="term" value="F:metal ion binding"/>
    <property type="evidence" value="ECO:0007669"/>
    <property type="project" value="UniProtKB-KW"/>
</dbReference>
<feature type="compositionally biased region" description="Low complexity" evidence="12">
    <location>
        <begin position="1"/>
        <end position="15"/>
    </location>
</feature>
<dbReference type="GO" id="GO:0003676">
    <property type="term" value="F:nucleic acid binding"/>
    <property type="evidence" value="ECO:0007669"/>
    <property type="project" value="InterPro"/>
</dbReference>
<dbReference type="SUPFAM" id="SSF53098">
    <property type="entry name" value="Ribonuclease H-like"/>
    <property type="match status" value="1"/>
</dbReference>
<keyword evidence="6" id="KW-0460">Magnesium</keyword>
<dbReference type="InParanoid" id="A0A7M6UMY9"/>
<protein>
    <recommendedName>
        <fullName evidence="9">3'-5' exonuclease</fullName>
    </recommendedName>
    <alternativeName>
        <fullName evidence="10">Werner Syndrome-like exonuclease</fullName>
    </alternativeName>
</protein>
<evidence type="ECO:0000313" key="15">
    <source>
        <dbReference type="Proteomes" id="UP000002358"/>
    </source>
</evidence>
<evidence type="ECO:0000256" key="11">
    <source>
        <dbReference type="ARBA" id="ARBA00045901"/>
    </source>
</evidence>
<dbReference type="CDD" id="cd06141">
    <property type="entry name" value="WRN_exo"/>
    <property type="match status" value="1"/>
</dbReference>
<feature type="compositionally biased region" description="Basic and acidic residues" evidence="12">
    <location>
        <begin position="26"/>
        <end position="47"/>
    </location>
</feature>
<dbReference type="SMR" id="A0A7M6UMY9"/>
<feature type="region of interest" description="Disordered" evidence="12">
    <location>
        <begin position="1"/>
        <end position="52"/>
    </location>
</feature>
<feature type="region of interest" description="Disordered" evidence="12">
    <location>
        <begin position="68"/>
        <end position="118"/>
    </location>
</feature>
<dbReference type="Pfam" id="PF01612">
    <property type="entry name" value="DNA_pol_A_exo1"/>
    <property type="match status" value="1"/>
</dbReference>
<dbReference type="InterPro" id="IPR036397">
    <property type="entry name" value="RNaseH_sf"/>
</dbReference>
<dbReference type="AlphaFoldDB" id="A0A7M6UMY9"/>
<keyword evidence="4" id="KW-0378">Hydrolase</keyword>
<keyword evidence="15" id="KW-1185">Reference proteome</keyword>
<dbReference type="OrthoDB" id="10261556at2759"/>
<dbReference type="PANTHER" id="PTHR13620:SF109">
    <property type="entry name" value="3'-5' EXONUCLEASE"/>
    <property type="match status" value="1"/>
</dbReference>
<organism evidence="14 15">
    <name type="scientific">Nasonia vitripennis</name>
    <name type="common">Parasitic wasp</name>
    <dbReference type="NCBI Taxonomy" id="7425"/>
    <lineage>
        <taxon>Eukaryota</taxon>
        <taxon>Metazoa</taxon>
        <taxon>Ecdysozoa</taxon>
        <taxon>Arthropoda</taxon>
        <taxon>Hexapoda</taxon>
        <taxon>Insecta</taxon>
        <taxon>Pterygota</taxon>
        <taxon>Neoptera</taxon>
        <taxon>Endopterygota</taxon>
        <taxon>Hymenoptera</taxon>
        <taxon>Apocrita</taxon>
        <taxon>Proctotrupomorpha</taxon>
        <taxon>Chalcidoidea</taxon>
        <taxon>Pteromalidae</taxon>
        <taxon>Pteromalinae</taxon>
        <taxon>Nasonia</taxon>
    </lineage>
</organism>
<dbReference type="GO" id="GO:0006139">
    <property type="term" value="P:nucleobase-containing compound metabolic process"/>
    <property type="evidence" value="ECO:0007669"/>
    <property type="project" value="InterPro"/>
</dbReference>
<dbReference type="GeneID" id="100123650"/>
<evidence type="ECO:0000256" key="7">
    <source>
        <dbReference type="ARBA" id="ARBA00023242"/>
    </source>
</evidence>
<accession>A0A7M6UMY9</accession>
<dbReference type="InterPro" id="IPR051132">
    <property type="entry name" value="3-5_Exonuclease_domain"/>
</dbReference>
<dbReference type="EnsemblMetazoa" id="NM_001242438">
    <property type="protein sequence ID" value="NP_001229367"/>
    <property type="gene ID" value="GeneID_100123650"/>
</dbReference>
<evidence type="ECO:0000256" key="6">
    <source>
        <dbReference type="ARBA" id="ARBA00022842"/>
    </source>
</evidence>
<dbReference type="GO" id="GO:0008408">
    <property type="term" value="F:3'-5' exonuclease activity"/>
    <property type="evidence" value="ECO:0007669"/>
    <property type="project" value="InterPro"/>
</dbReference>
<dbReference type="GO" id="GO:0005634">
    <property type="term" value="C:nucleus"/>
    <property type="evidence" value="ECO:0007669"/>
    <property type="project" value="UniProtKB-SubCell"/>
</dbReference>
<dbReference type="Gene3D" id="3.30.420.10">
    <property type="entry name" value="Ribonuclease H-like superfamily/Ribonuclease H"/>
    <property type="match status" value="1"/>
</dbReference>
<feature type="compositionally biased region" description="Polar residues" evidence="12">
    <location>
        <begin position="68"/>
        <end position="82"/>
    </location>
</feature>
<dbReference type="SMART" id="SM00474">
    <property type="entry name" value="35EXOc"/>
    <property type="match status" value="1"/>
</dbReference>
<dbReference type="FunCoup" id="A0A7M6UMY9">
    <property type="interactions" value="293"/>
</dbReference>
<dbReference type="Proteomes" id="UP000002358">
    <property type="component" value="Chromosome 1"/>
</dbReference>
<dbReference type="CTD" id="42208"/>
<reference evidence="14" key="1">
    <citation type="submission" date="2021-01" db="UniProtKB">
        <authorList>
            <consortium name="EnsemblMetazoa"/>
        </authorList>
    </citation>
    <scope>IDENTIFICATION</scope>
</reference>
<feature type="domain" description="3'-5' exonuclease" evidence="13">
    <location>
        <begin position="132"/>
        <end position="320"/>
    </location>
</feature>
<sequence>MSKRTASSTAIAASTRQPRPITAWLKENKSKKEKEAKENSDESESKKLKPTLRVQLELLDENILKKVQANNEPVKNQSQNKQDLQENKKEVQPSGLRRSARKLPPGEKPIEKPVPREPDIEDLPPILFKGRINYVSEFHDCARVCDTLLTQVENSKDRVVAIGFDLEWPFSFQTGSGKTALAQICLNEKECHLLHIYNLKKLPASLIALLSHSKVKLVGVNIKNDVWKLTRDFKEFPGQKVVDNNCLDCGPYANSVLNRSCRWSLERLTAYLLKKRISKDSSVRRSKWHIQPLSDKQKLYAATDAYVSLLLHLTIEQQEVLNQARLEEQEEAAVAVFFS</sequence>
<evidence type="ECO:0000256" key="9">
    <source>
        <dbReference type="ARBA" id="ARBA00040531"/>
    </source>
</evidence>
<evidence type="ECO:0000256" key="12">
    <source>
        <dbReference type="SAM" id="MobiDB-lite"/>
    </source>
</evidence>
<dbReference type="KEGG" id="nvi:100123650"/>
<dbReference type="InterPro" id="IPR012337">
    <property type="entry name" value="RNaseH-like_sf"/>
</dbReference>
<dbReference type="RefSeq" id="NP_001229367.1">
    <property type="nucleotide sequence ID" value="NM_001242438.1"/>
</dbReference>
<evidence type="ECO:0000256" key="1">
    <source>
        <dbReference type="ARBA" id="ARBA00004123"/>
    </source>
</evidence>
<evidence type="ECO:0000256" key="2">
    <source>
        <dbReference type="ARBA" id="ARBA00022722"/>
    </source>
</evidence>
<keyword evidence="7" id="KW-0539">Nucleus</keyword>
<comment type="similarity">
    <text evidence="8">Belongs to the WRNexo family.</text>
</comment>
<comment type="subcellular location">
    <subcellularLocation>
        <location evidence="1">Nucleus</location>
    </subcellularLocation>
</comment>
<keyword evidence="2" id="KW-0540">Nuclease</keyword>